<gene>
    <name evidence="1" type="ORF">J1N35_004880</name>
</gene>
<dbReference type="AlphaFoldDB" id="A0A9D3WE97"/>
<accession>A0A9D3WE97</accession>
<evidence type="ECO:0000313" key="2">
    <source>
        <dbReference type="Proteomes" id="UP000828251"/>
    </source>
</evidence>
<dbReference type="EMBL" id="JAIQCV010000002">
    <property type="protein sequence ID" value="KAH1121720.1"/>
    <property type="molecule type" value="Genomic_DNA"/>
</dbReference>
<organism evidence="1 2">
    <name type="scientific">Gossypium stocksii</name>
    <dbReference type="NCBI Taxonomy" id="47602"/>
    <lineage>
        <taxon>Eukaryota</taxon>
        <taxon>Viridiplantae</taxon>
        <taxon>Streptophyta</taxon>
        <taxon>Embryophyta</taxon>
        <taxon>Tracheophyta</taxon>
        <taxon>Spermatophyta</taxon>
        <taxon>Magnoliopsida</taxon>
        <taxon>eudicotyledons</taxon>
        <taxon>Gunneridae</taxon>
        <taxon>Pentapetalae</taxon>
        <taxon>rosids</taxon>
        <taxon>malvids</taxon>
        <taxon>Malvales</taxon>
        <taxon>Malvaceae</taxon>
        <taxon>Malvoideae</taxon>
        <taxon>Gossypium</taxon>
    </lineage>
</organism>
<evidence type="ECO:0000313" key="1">
    <source>
        <dbReference type="EMBL" id="KAH1121720.1"/>
    </source>
</evidence>
<sequence>MSGMLPMVDFATGANNFGSTGGIGRTTKKVHTRQKLDVYMDCAHMGRFARLAVYVDLKKPLVSKVRINAHLQRVEYEALPNICLQCVYVRTCSGRLSWDCDGFTS</sequence>
<keyword evidence="2" id="KW-1185">Reference proteome</keyword>
<name>A0A9D3WE97_9ROSI</name>
<dbReference type="Proteomes" id="UP000828251">
    <property type="component" value="Unassembled WGS sequence"/>
</dbReference>
<protein>
    <submittedName>
        <fullName evidence="1">Uncharacterized protein</fullName>
    </submittedName>
</protein>
<proteinExistence type="predicted"/>
<comment type="caution">
    <text evidence="1">The sequence shown here is derived from an EMBL/GenBank/DDBJ whole genome shotgun (WGS) entry which is preliminary data.</text>
</comment>
<reference evidence="1 2" key="1">
    <citation type="journal article" date="2021" name="Plant Biotechnol. J.">
        <title>Multi-omics assisted identification of the key and species-specific regulatory components of drought-tolerant mechanisms in Gossypium stocksii.</title>
        <authorList>
            <person name="Yu D."/>
            <person name="Ke L."/>
            <person name="Zhang D."/>
            <person name="Wu Y."/>
            <person name="Sun Y."/>
            <person name="Mei J."/>
            <person name="Sun J."/>
            <person name="Sun Y."/>
        </authorList>
    </citation>
    <scope>NUCLEOTIDE SEQUENCE [LARGE SCALE GENOMIC DNA]</scope>
    <source>
        <strain evidence="2">cv. E1</strain>
        <tissue evidence="1">Leaf</tissue>
    </source>
</reference>
<dbReference type="OrthoDB" id="995555at2759"/>